<keyword evidence="3" id="KW-1185">Reference proteome</keyword>
<evidence type="ECO:0000256" key="1">
    <source>
        <dbReference type="SAM" id="Phobius"/>
    </source>
</evidence>
<feature type="transmembrane region" description="Helical" evidence="1">
    <location>
        <begin position="95"/>
        <end position="115"/>
    </location>
</feature>
<comment type="caution">
    <text evidence="2">The sequence shown here is derived from an EMBL/GenBank/DDBJ whole genome shotgun (WGS) entry which is preliminary data.</text>
</comment>
<evidence type="ECO:0000313" key="3">
    <source>
        <dbReference type="Proteomes" id="UP001595685"/>
    </source>
</evidence>
<gene>
    <name evidence="2" type="ORF">ACFOLH_10850</name>
</gene>
<keyword evidence="1" id="KW-1133">Transmembrane helix</keyword>
<keyword evidence="1" id="KW-0472">Membrane</keyword>
<evidence type="ECO:0008006" key="4">
    <source>
        <dbReference type="Google" id="ProtNLM"/>
    </source>
</evidence>
<accession>A0ABV7WH89</accession>
<proteinExistence type="predicted"/>
<feature type="transmembrane region" description="Helical" evidence="1">
    <location>
        <begin position="154"/>
        <end position="173"/>
    </location>
</feature>
<organism evidence="2 3">
    <name type="scientific">Aquipuribacter hungaricus</name>
    <dbReference type="NCBI Taxonomy" id="545624"/>
    <lineage>
        <taxon>Bacteria</taxon>
        <taxon>Bacillati</taxon>
        <taxon>Actinomycetota</taxon>
        <taxon>Actinomycetes</taxon>
        <taxon>Micrococcales</taxon>
        <taxon>Intrasporangiaceae</taxon>
        <taxon>Aquipuribacter</taxon>
    </lineage>
</organism>
<evidence type="ECO:0000313" key="2">
    <source>
        <dbReference type="EMBL" id="MFC3688840.1"/>
    </source>
</evidence>
<feature type="transmembrane region" description="Helical" evidence="1">
    <location>
        <begin position="25"/>
        <end position="46"/>
    </location>
</feature>
<dbReference type="RefSeq" id="WP_340287999.1">
    <property type="nucleotide sequence ID" value="NZ_JBBEOI010000001.1"/>
</dbReference>
<dbReference type="EMBL" id="JBHRWW010000006">
    <property type="protein sequence ID" value="MFC3688840.1"/>
    <property type="molecule type" value="Genomic_DNA"/>
</dbReference>
<dbReference type="Proteomes" id="UP001595685">
    <property type="component" value="Unassembled WGS sequence"/>
</dbReference>
<keyword evidence="1" id="KW-0812">Transmembrane</keyword>
<protein>
    <recommendedName>
        <fullName evidence="4">Rod shape-determining protein MreD</fullName>
    </recommendedName>
</protein>
<sequence length="184" mass="19910">MQRWWTRTGPRAARVLDAVRPHVDLVLVVVVTVAAFAPPLAGRGTLLGWEEPVRDLDVLAVVLVLGHSLPLALRTRSPGWCLLLVSVSASVYQCLGYRQTVASIAVYLALYTVGYRQRRHRVLTAAAWLLGYAALCLTLLRLGSPVPPVELVEFLALPVGCWLAGALAGAGLAQHSWPQSSRDS</sequence>
<reference evidence="3" key="1">
    <citation type="journal article" date="2019" name="Int. J. Syst. Evol. Microbiol.">
        <title>The Global Catalogue of Microorganisms (GCM) 10K type strain sequencing project: providing services to taxonomists for standard genome sequencing and annotation.</title>
        <authorList>
            <consortium name="The Broad Institute Genomics Platform"/>
            <consortium name="The Broad Institute Genome Sequencing Center for Infectious Disease"/>
            <person name="Wu L."/>
            <person name="Ma J."/>
        </authorList>
    </citation>
    <scope>NUCLEOTIDE SEQUENCE [LARGE SCALE GENOMIC DNA]</scope>
    <source>
        <strain evidence="3">NCAIM B.02333</strain>
    </source>
</reference>
<name>A0ABV7WH89_9MICO</name>
<feature type="transmembrane region" description="Helical" evidence="1">
    <location>
        <begin position="122"/>
        <end position="142"/>
    </location>
</feature>